<keyword evidence="3" id="KW-1185">Reference proteome</keyword>
<dbReference type="InterPro" id="IPR029058">
    <property type="entry name" value="AB_hydrolase_fold"/>
</dbReference>
<evidence type="ECO:0000313" key="3">
    <source>
        <dbReference type="Proteomes" id="UP000183015"/>
    </source>
</evidence>
<evidence type="ECO:0000313" key="2">
    <source>
        <dbReference type="EMBL" id="SEM10265.1"/>
    </source>
</evidence>
<evidence type="ECO:0000259" key="1">
    <source>
        <dbReference type="Pfam" id="PF12146"/>
    </source>
</evidence>
<dbReference type="Proteomes" id="UP000183015">
    <property type="component" value="Unassembled WGS sequence"/>
</dbReference>
<dbReference type="Pfam" id="PF12146">
    <property type="entry name" value="Hydrolase_4"/>
    <property type="match status" value="1"/>
</dbReference>
<dbReference type="PANTHER" id="PTHR43798:SF33">
    <property type="entry name" value="HYDROLASE, PUTATIVE (AFU_ORTHOLOGUE AFUA_2G14860)-RELATED"/>
    <property type="match status" value="1"/>
</dbReference>
<dbReference type="SUPFAM" id="SSF53474">
    <property type="entry name" value="alpha/beta-Hydrolases"/>
    <property type="match status" value="1"/>
</dbReference>
<gene>
    <name evidence="2" type="ORF">SAMN05414137_118130</name>
</gene>
<dbReference type="OrthoDB" id="2987348at2"/>
<keyword evidence="2" id="KW-0378">Hydrolase</keyword>
<dbReference type="AlphaFoldDB" id="A0A1H7VN47"/>
<proteinExistence type="predicted"/>
<protein>
    <submittedName>
        <fullName evidence="2">Lysophospholipase, alpha-beta hydrolase superfamily</fullName>
    </submittedName>
</protein>
<dbReference type="PANTHER" id="PTHR43798">
    <property type="entry name" value="MONOACYLGLYCEROL LIPASE"/>
    <property type="match status" value="1"/>
</dbReference>
<name>A0A1H7VN47_STRJI</name>
<sequence>MTGTTTDLTRTTEVVIGTHEQSDGYLSHYRLWGSPAGGDVVVILHGGVSHSGWQAPLAKAVVETSDLSFVALDRRGSGLNQESRGHLPSEAREVEDVVSFLRSLAATYRRVHLAGWCFGGQIASIIAAELAGQGVISSLIMVAPGFVFTERYGDVLRLSMQAVAEVVEELGVNPARDLAFVPVPLQPIDFTTDEAWLRFATDDELKLRRVTQSTVDVWNQLADRSRAVLSDLGDIPVLAVFGAEDRLVDNEKVAAMLQEQVTGIPPVIHFLDAPHAVQFAMPETLAALVTGFVAGI</sequence>
<dbReference type="InterPro" id="IPR022742">
    <property type="entry name" value="Hydrolase_4"/>
</dbReference>
<dbReference type="eggNOG" id="COG2267">
    <property type="taxonomic scope" value="Bacteria"/>
</dbReference>
<dbReference type="InterPro" id="IPR050266">
    <property type="entry name" value="AB_hydrolase_sf"/>
</dbReference>
<dbReference type="EMBL" id="FOAZ01000018">
    <property type="protein sequence ID" value="SEM10265.1"/>
    <property type="molecule type" value="Genomic_DNA"/>
</dbReference>
<dbReference type="GO" id="GO:0016787">
    <property type="term" value="F:hydrolase activity"/>
    <property type="evidence" value="ECO:0007669"/>
    <property type="project" value="UniProtKB-KW"/>
</dbReference>
<organism evidence="2 3">
    <name type="scientific">Streptacidiphilus jiangxiensis</name>
    <dbReference type="NCBI Taxonomy" id="235985"/>
    <lineage>
        <taxon>Bacteria</taxon>
        <taxon>Bacillati</taxon>
        <taxon>Actinomycetota</taxon>
        <taxon>Actinomycetes</taxon>
        <taxon>Kitasatosporales</taxon>
        <taxon>Streptomycetaceae</taxon>
        <taxon>Streptacidiphilus</taxon>
    </lineage>
</organism>
<dbReference type="STRING" id="235985.SAMN05414137_118130"/>
<accession>A0A1H7VN47</accession>
<dbReference type="GO" id="GO:0016020">
    <property type="term" value="C:membrane"/>
    <property type="evidence" value="ECO:0007669"/>
    <property type="project" value="TreeGrafter"/>
</dbReference>
<dbReference type="Gene3D" id="3.40.50.1820">
    <property type="entry name" value="alpha/beta hydrolase"/>
    <property type="match status" value="1"/>
</dbReference>
<dbReference type="RefSeq" id="WP_042446181.1">
    <property type="nucleotide sequence ID" value="NZ_BBPN01000010.1"/>
</dbReference>
<reference evidence="3" key="1">
    <citation type="submission" date="2016-10" db="EMBL/GenBank/DDBJ databases">
        <authorList>
            <person name="Varghese N."/>
        </authorList>
    </citation>
    <scope>NUCLEOTIDE SEQUENCE [LARGE SCALE GENOMIC DNA]</scope>
    <source>
        <strain evidence="3">DSM 45096 / BCRC 16803 / CGMCC 4.1857 / CIP 109030 / JCM 12277 / KCTC 19219 / NBRC 100920 / 33214</strain>
    </source>
</reference>
<feature type="domain" description="Serine aminopeptidase S33" evidence="1">
    <location>
        <begin position="40"/>
        <end position="259"/>
    </location>
</feature>